<comment type="similarity">
    <text evidence="1">Belongs to the UPF0637 family.</text>
</comment>
<dbReference type="Pfam" id="PF06335">
    <property type="entry name" value="DUF1054"/>
    <property type="match status" value="1"/>
</dbReference>
<evidence type="ECO:0000313" key="2">
    <source>
        <dbReference type="EMBL" id="RDI47610.1"/>
    </source>
</evidence>
<evidence type="ECO:0000256" key="1">
    <source>
        <dbReference type="HAMAP-Rule" id="MF_01851"/>
    </source>
</evidence>
<dbReference type="Gene3D" id="3.30.930.20">
    <property type="entry name" value="Protein of unknown function DUF1054"/>
    <property type="match status" value="1"/>
</dbReference>
<comment type="caution">
    <text evidence="2">The sequence shown here is derived from an EMBL/GenBank/DDBJ whole genome shotgun (WGS) entry which is preliminary data.</text>
</comment>
<dbReference type="OrthoDB" id="9812818at2"/>
<reference evidence="2 3" key="1">
    <citation type="submission" date="2018-07" db="EMBL/GenBank/DDBJ databases">
        <title>Genomic Encyclopedia of Type Strains, Phase IV (KMG-IV): sequencing the most valuable type-strain genomes for metagenomic binning, comparative biology and taxonomic classification.</title>
        <authorList>
            <person name="Goeker M."/>
        </authorList>
    </citation>
    <scope>NUCLEOTIDE SEQUENCE [LARGE SCALE GENOMIC DNA]</scope>
    <source>
        <strain evidence="2 3">DSM 25281</strain>
    </source>
</reference>
<name>A0A370GWI4_9BACI</name>
<evidence type="ECO:0000313" key="3">
    <source>
        <dbReference type="Proteomes" id="UP000255326"/>
    </source>
</evidence>
<protein>
    <recommendedName>
        <fullName evidence="1">UPF0637 protein DFR59_101269</fullName>
    </recommendedName>
</protein>
<accession>A0A370GWI4</accession>
<dbReference type="RefSeq" id="WP_114743826.1">
    <property type="nucleotide sequence ID" value="NZ_QQAY01000001.1"/>
</dbReference>
<dbReference type="AlphaFoldDB" id="A0A370GWI4"/>
<dbReference type="PIRSF" id="PIRSF021332">
    <property type="entry name" value="DUF1054"/>
    <property type="match status" value="1"/>
</dbReference>
<keyword evidence="3" id="KW-1185">Reference proteome</keyword>
<dbReference type="InterPro" id="IPR053707">
    <property type="entry name" value="UPF0637_domain_sf"/>
</dbReference>
<dbReference type="InterPro" id="IPR009403">
    <property type="entry name" value="UPF0637"/>
</dbReference>
<proteinExistence type="inferred from homology"/>
<gene>
    <name evidence="2" type="ORF">DFR59_101269</name>
</gene>
<dbReference type="Proteomes" id="UP000255326">
    <property type="component" value="Unassembled WGS sequence"/>
</dbReference>
<dbReference type="HAMAP" id="MF_01851">
    <property type="entry name" value="UPF0637"/>
    <property type="match status" value="1"/>
</dbReference>
<organism evidence="2 3">
    <name type="scientific">Falsibacillus pallidus</name>
    <dbReference type="NCBI Taxonomy" id="493781"/>
    <lineage>
        <taxon>Bacteria</taxon>
        <taxon>Bacillati</taxon>
        <taxon>Bacillota</taxon>
        <taxon>Bacilli</taxon>
        <taxon>Bacillales</taxon>
        <taxon>Bacillaceae</taxon>
        <taxon>Falsibacillus</taxon>
    </lineage>
</organism>
<dbReference type="SUPFAM" id="SSF142913">
    <property type="entry name" value="YktB/PF0168-like"/>
    <property type="match status" value="1"/>
</dbReference>
<sequence length="206" mass="23701">MKFTGFTNDDFNVFNIDGLEPRMEALIETIRPKLEALGNYFAPALSAMTGDEMFPHVAKHARRTINPPKDTWVAIANNKRGYKKHPHFQIGLWGTHIFVWFAVIYEAPDKGAIGEKFARNLNKIYKDIPDYFVWSTDHMKPDSASMNEMSKKDLQDLFQRVQDVKKAELLCGIRIPKEQAIQMDAEDFLQAVQDAFVHLVPLYRLA</sequence>
<dbReference type="EMBL" id="QQAY01000001">
    <property type="protein sequence ID" value="RDI47610.1"/>
    <property type="molecule type" value="Genomic_DNA"/>
</dbReference>